<protein>
    <submittedName>
        <fullName evidence="2">Uncharacterized protein</fullName>
    </submittedName>
</protein>
<feature type="region of interest" description="Disordered" evidence="1">
    <location>
        <begin position="496"/>
        <end position="558"/>
    </location>
</feature>
<dbReference type="RefSeq" id="XP_053578706.1">
    <property type="nucleotide sequence ID" value="XM_053735140.1"/>
</dbReference>
<organism evidence="2 3">
    <name type="scientific">Caenorhabditis remanei</name>
    <name type="common">Caenorhabditis vulgaris</name>
    <dbReference type="NCBI Taxonomy" id="31234"/>
    <lineage>
        <taxon>Eukaryota</taxon>
        <taxon>Metazoa</taxon>
        <taxon>Ecdysozoa</taxon>
        <taxon>Nematoda</taxon>
        <taxon>Chromadorea</taxon>
        <taxon>Rhabditida</taxon>
        <taxon>Rhabditina</taxon>
        <taxon>Rhabditomorpha</taxon>
        <taxon>Rhabditoidea</taxon>
        <taxon>Rhabditidae</taxon>
        <taxon>Peloderinae</taxon>
        <taxon>Caenorhabditis</taxon>
    </lineage>
</organism>
<feature type="compositionally biased region" description="Low complexity" evidence="1">
    <location>
        <begin position="509"/>
        <end position="529"/>
    </location>
</feature>
<feature type="compositionally biased region" description="Basic and acidic residues" evidence="1">
    <location>
        <begin position="42"/>
        <end position="65"/>
    </location>
</feature>
<reference evidence="2 3" key="1">
    <citation type="submission" date="2019-12" db="EMBL/GenBank/DDBJ databases">
        <title>Chromosome-level assembly of the Caenorhabditis remanei genome.</title>
        <authorList>
            <person name="Teterina A.A."/>
            <person name="Willis J.H."/>
            <person name="Phillips P.C."/>
        </authorList>
    </citation>
    <scope>NUCLEOTIDE SEQUENCE [LARGE SCALE GENOMIC DNA]</scope>
    <source>
        <strain evidence="2 3">PX506</strain>
        <tissue evidence="2">Whole organism</tissue>
    </source>
</reference>
<dbReference type="KEGG" id="crq:GCK72_022939"/>
<dbReference type="CTD" id="78777601"/>
<accession>A0A6A5FVB4</accession>
<dbReference type="Proteomes" id="UP000483820">
    <property type="component" value="Chromosome X"/>
</dbReference>
<evidence type="ECO:0000256" key="1">
    <source>
        <dbReference type="SAM" id="MobiDB-lite"/>
    </source>
</evidence>
<gene>
    <name evidence="2" type="ORF">GCK72_022939</name>
</gene>
<dbReference type="EMBL" id="WUAV01000006">
    <property type="protein sequence ID" value="KAF1746483.1"/>
    <property type="molecule type" value="Genomic_DNA"/>
</dbReference>
<dbReference type="AlphaFoldDB" id="A0A6A5FVB4"/>
<feature type="region of interest" description="Disordered" evidence="1">
    <location>
        <begin position="1"/>
        <end position="75"/>
    </location>
</feature>
<comment type="caution">
    <text evidence="2">The sequence shown here is derived from an EMBL/GenBank/DDBJ whole genome shotgun (WGS) entry which is preliminary data.</text>
</comment>
<name>A0A6A5FVB4_CAERE</name>
<sequence>MKRSNNSSSAPKPDPSADKSPSMEDDESSSGESTFTGSQQKPEPDVEVVPKDTNRDPFPETKTIEQIKPPKTYAERAAFIEERNRMRRYNSPAARTNYSVKREEYDLRTLRTMSSSSARYQQQRASAIIDAPPSPDSSENELEEEDLKLGKRLLIVDDSMENEKVSKDGEKQRLRFEQEDLGGLYKAFSPSLNKLLEDYFDSQVKDEVYERMMAKASELHLCDNWSPIQKLIEPLAFEDAMNAQIQEKLESLSSDHFKPDGEPSSKFVECLLKSIFCSGPDMSDVFVLCADVFFELYLPMYDPHQVAGRSDAGDLFASSSSSSAAVKENSYNQEMATSSTEKLTNKSRIVHVPWLTPGVKFLEYGCVSIAELISRKIIFSHDVSDQDIQTMTDKCKTLAGSEFEDIFKMKFLSKVENIDQVIQEVKDLLGGKSSFSEDSASVVAKALLQCTFCMGAKPTDNFIFCEDLYYPATHSEEFYCSKVEYAMNWRTNLGEFYTPTSSTRREPKLLPTTYTETLTTSTETGTSEPKTIKDASKKRQHSPTSNSGDLDNIPPAKK</sequence>
<feature type="compositionally biased region" description="Low complexity" evidence="1">
    <location>
        <begin position="1"/>
        <end position="11"/>
    </location>
</feature>
<evidence type="ECO:0000313" key="3">
    <source>
        <dbReference type="Proteomes" id="UP000483820"/>
    </source>
</evidence>
<proteinExistence type="predicted"/>
<dbReference type="GeneID" id="78777601"/>
<evidence type="ECO:0000313" key="2">
    <source>
        <dbReference type="EMBL" id="KAF1746483.1"/>
    </source>
</evidence>